<feature type="compositionally biased region" description="Polar residues" evidence="1">
    <location>
        <begin position="82"/>
        <end position="92"/>
    </location>
</feature>
<reference evidence="2" key="1">
    <citation type="submission" date="2018-04" db="EMBL/GenBank/DDBJ databases">
        <title>Whole genome sequencing of Hypsizygus marmoreus.</title>
        <authorList>
            <person name="Choi I.-G."/>
            <person name="Min B."/>
            <person name="Kim J.-G."/>
            <person name="Kim S."/>
            <person name="Oh Y.-L."/>
            <person name="Kong W.-S."/>
            <person name="Park H."/>
            <person name="Jeong J."/>
            <person name="Song E.-S."/>
        </authorList>
    </citation>
    <scope>NUCLEOTIDE SEQUENCE [LARGE SCALE GENOMIC DNA]</scope>
    <source>
        <strain evidence="2">51987-8</strain>
    </source>
</reference>
<accession>A0A369J9F7</accession>
<evidence type="ECO:0000313" key="2">
    <source>
        <dbReference type="EMBL" id="RDB17830.1"/>
    </source>
</evidence>
<feature type="compositionally biased region" description="Basic residues" evidence="1">
    <location>
        <begin position="34"/>
        <end position="45"/>
    </location>
</feature>
<dbReference type="AlphaFoldDB" id="A0A369J9F7"/>
<feature type="compositionally biased region" description="Polar residues" evidence="1">
    <location>
        <begin position="11"/>
        <end position="26"/>
    </location>
</feature>
<evidence type="ECO:0000256" key="1">
    <source>
        <dbReference type="SAM" id="MobiDB-lite"/>
    </source>
</evidence>
<dbReference type="EMBL" id="LUEZ02000107">
    <property type="protein sequence ID" value="RDB17830.1"/>
    <property type="molecule type" value="Genomic_DNA"/>
</dbReference>
<evidence type="ECO:0000313" key="3">
    <source>
        <dbReference type="Proteomes" id="UP000076154"/>
    </source>
</evidence>
<dbReference type="Proteomes" id="UP000076154">
    <property type="component" value="Unassembled WGS sequence"/>
</dbReference>
<protein>
    <submittedName>
        <fullName evidence="2">Uncharacterized protein</fullName>
    </submittedName>
</protein>
<name>A0A369J9F7_HYPMA</name>
<feature type="region of interest" description="Disordered" evidence="1">
    <location>
        <begin position="1"/>
        <end position="109"/>
    </location>
</feature>
<gene>
    <name evidence="2" type="ORF">Hypma_000754</name>
</gene>
<proteinExistence type="predicted"/>
<dbReference type="InParanoid" id="A0A369J9F7"/>
<organism evidence="2 3">
    <name type="scientific">Hypsizygus marmoreus</name>
    <name type="common">White beech mushroom</name>
    <name type="synonym">Agaricus marmoreus</name>
    <dbReference type="NCBI Taxonomy" id="39966"/>
    <lineage>
        <taxon>Eukaryota</taxon>
        <taxon>Fungi</taxon>
        <taxon>Dikarya</taxon>
        <taxon>Basidiomycota</taxon>
        <taxon>Agaricomycotina</taxon>
        <taxon>Agaricomycetes</taxon>
        <taxon>Agaricomycetidae</taxon>
        <taxon>Agaricales</taxon>
        <taxon>Tricholomatineae</taxon>
        <taxon>Lyophyllaceae</taxon>
        <taxon>Hypsizygus</taxon>
    </lineage>
</organism>
<sequence>MGKNSKAGSKGTPNSTKHVSQENIATTPAPQPRPKPRPVGRKRKRTDNQDASETENGVPQETAIERDETIAAATNLGEQHPLQAQQNIQEQPIAQRESRQRKQSTKAGVVLMWEKEEEAKRARKKAKASK</sequence>
<keyword evidence="3" id="KW-1185">Reference proteome</keyword>
<comment type="caution">
    <text evidence="2">The sequence shown here is derived from an EMBL/GenBank/DDBJ whole genome shotgun (WGS) entry which is preliminary data.</text>
</comment>
<feature type="compositionally biased region" description="Polar residues" evidence="1">
    <location>
        <begin position="49"/>
        <end position="59"/>
    </location>
</feature>